<sequence length="269" mass="30890">MNQRTDKTAQPSETEKMDGVKICEIIDIKSLEIIDRLQQFVGCLEKSVEMYRKETEDWNKEKEEQFKRQHGMFKDHEELWKQMQLWFEQNKNIRPSSRVVDECFDCDAPVIPPQNQLPNFRYFVGSAANSSANSEDEQEENVDADVEPDMEEVRGVDVEDEEDIEEQEEEDPEATGLDLVLEYSPVTSAMEMPGLSGGTEDGKRKGLFCDRNRNSEPWSEDEGDTTVGNLLSQLPTDRILISADLEFNRPICTQIFAIPKLENKGLIND</sequence>
<evidence type="ECO:0000313" key="2">
    <source>
        <dbReference type="EMBL" id="GBM69515.1"/>
    </source>
</evidence>
<evidence type="ECO:0000313" key="3">
    <source>
        <dbReference type="Proteomes" id="UP000499080"/>
    </source>
</evidence>
<feature type="compositionally biased region" description="Acidic residues" evidence="1">
    <location>
        <begin position="158"/>
        <end position="173"/>
    </location>
</feature>
<keyword evidence="3" id="KW-1185">Reference proteome</keyword>
<comment type="caution">
    <text evidence="2">The sequence shown here is derived from an EMBL/GenBank/DDBJ whole genome shotgun (WGS) entry which is preliminary data.</text>
</comment>
<evidence type="ECO:0000256" key="1">
    <source>
        <dbReference type="SAM" id="MobiDB-lite"/>
    </source>
</evidence>
<reference evidence="2 3" key="1">
    <citation type="journal article" date="2019" name="Sci. Rep.">
        <title>Orb-weaving spider Araneus ventricosus genome elucidates the spidroin gene catalogue.</title>
        <authorList>
            <person name="Kono N."/>
            <person name="Nakamura H."/>
            <person name="Ohtoshi R."/>
            <person name="Moran D.A.P."/>
            <person name="Shinohara A."/>
            <person name="Yoshida Y."/>
            <person name="Fujiwara M."/>
            <person name="Mori M."/>
            <person name="Tomita M."/>
            <person name="Arakawa K."/>
        </authorList>
    </citation>
    <scope>NUCLEOTIDE SEQUENCE [LARGE SCALE GENOMIC DNA]</scope>
</reference>
<name>A0A4Y2HWC0_ARAVE</name>
<organism evidence="2 3">
    <name type="scientific">Araneus ventricosus</name>
    <name type="common">Orbweaver spider</name>
    <name type="synonym">Epeira ventricosa</name>
    <dbReference type="NCBI Taxonomy" id="182803"/>
    <lineage>
        <taxon>Eukaryota</taxon>
        <taxon>Metazoa</taxon>
        <taxon>Ecdysozoa</taxon>
        <taxon>Arthropoda</taxon>
        <taxon>Chelicerata</taxon>
        <taxon>Arachnida</taxon>
        <taxon>Araneae</taxon>
        <taxon>Araneomorphae</taxon>
        <taxon>Entelegynae</taxon>
        <taxon>Araneoidea</taxon>
        <taxon>Araneidae</taxon>
        <taxon>Araneus</taxon>
    </lineage>
</organism>
<accession>A0A4Y2HWC0</accession>
<proteinExistence type="predicted"/>
<protein>
    <submittedName>
        <fullName evidence="2">Uncharacterized protein</fullName>
    </submittedName>
</protein>
<dbReference type="Proteomes" id="UP000499080">
    <property type="component" value="Unassembled WGS sequence"/>
</dbReference>
<dbReference type="AlphaFoldDB" id="A0A4Y2HWC0"/>
<dbReference type="EMBL" id="BGPR01002199">
    <property type="protein sequence ID" value="GBM69515.1"/>
    <property type="molecule type" value="Genomic_DNA"/>
</dbReference>
<gene>
    <name evidence="2" type="ORF">AVEN_205390_1</name>
</gene>
<feature type="compositionally biased region" description="Acidic residues" evidence="1">
    <location>
        <begin position="134"/>
        <end position="150"/>
    </location>
</feature>
<feature type="region of interest" description="Disordered" evidence="1">
    <location>
        <begin position="128"/>
        <end position="174"/>
    </location>
</feature>
<dbReference type="OrthoDB" id="6433609at2759"/>